<gene>
    <name evidence="1" type="ORF">EUX98_g6414</name>
</gene>
<name>A0A4S4MPB7_9APHY</name>
<evidence type="ECO:0000313" key="1">
    <source>
        <dbReference type="EMBL" id="THH27769.1"/>
    </source>
</evidence>
<comment type="caution">
    <text evidence="1">The sequence shown here is derived from an EMBL/GenBank/DDBJ whole genome shotgun (WGS) entry which is preliminary data.</text>
</comment>
<organism evidence="1 2">
    <name type="scientific">Antrodiella citrinella</name>
    <dbReference type="NCBI Taxonomy" id="2447956"/>
    <lineage>
        <taxon>Eukaryota</taxon>
        <taxon>Fungi</taxon>
        <taxon>Dikarya</taxon>
        <taxon>Basidiomycota</taxon>
        <taxon>Agaricomycotina</taxon>
        <taxon>Agaricomycetes</taxon>
        <taxon>Polyporales</taxon>
        <taxon>Steccherinaceae</taxon>
        <taxon>Antrodiella</taxon>
    </lineage>
</organism>
<dbReference type="Proteomes" id="UP000308730">
    <property type="component" value="Unassembled WGS sequence"/>
</dbReference>
<evidence type="ECO:0000313" key="2">
    <source>
        <dbReference type="Proteomes" id="UP000308730"/>
    </source>
</evidence>
<dbReference type="AlphaFoldDB" id="A0A4S4MPB7"/>
<protein>
    <submittedName>
        <fullName evidence="1">Uncharacterized protein</fullName>
    </submittedName>
</protein>
<proteinExistence type="predicted"/>
<reference evidence="1 2" key="1">
    <citation type="submission" date="2019-02" db="EMBL/GenBank/DDBJ databases">
        <title>Genome sequencing of the rare red list fungi Antrodiella citrinella (Flaviporus citrinellus).</title>
        <authorList>
            <person name="Buettner E."/>
            <person name="Kellner H."/>
        </authorList>
    </citation>
    <scope>NUCLEOTIDE SEQUENCE [LARGE SCALE GENOMIC DNA]</scope>
    <source>
        <strain evidence="1 2">DSM 108506</strain>
    </source>
</reference>
<dbReference type="EMBL" id="SGPM01000226">
    <property type="protein sequence ID" value="THH27769.1"/>
    <property type="molecule type" value="Genomic_DNA"/>
</dbReference>
<sequence>MHAFGDGAKPVELPRLKRFCIRTIAAAQVTQIISHLTLPPGLCISVVGVEQNGTSFDGILFPFFKDNTLIRPLQDITAVEIDVFADDMDLTTVANGVGTSGAFHTDYSEEDSEDYFDASIQSLAMLNLKELWITGRRPWEDEPRPGITPWRVFNELKLLEKLVIQHSTSLSDIIDSLFPNYDPSSESRDPSAETETPPVPSPHLHCLWITGSPESLTTASTHLVACVSERHYRIGPSLREIRLRSHIDIEDDQAAHWSGSTSYQECIPDLRQYVADVEDVSVLPVGIELPEATQTPYFRGSRMKWPRWRSEHVSGWEEPSKPCE</sequence>
<keyword evidence="2" id="KW-1185">Reference proteome</keyword>
<accession>A0A4S4MPB7</accession>